<keyword evidence="6 7" id="KW-0472">Membrane</keyword>
<feature type="transmembrane region" description="Helical" evidence="7">
    <location>
        <begin position="144"/>
        <end position="163"/>
    </location>
</feature>
<keyword evidence="3" id="KW-1003">Cell membrane</keyword>
<evidence type="ECO:0000313" key="9">
    <source>
        <dbReference type="EMBL" id="TGN19702.1"/>
    </source>
</evidence>
<keyword evidence="10" id="KW-1185">Reference proteome</keyword>
<keyword evidence="4 7" id="KW-0812">Transmembrane</keyword>
<comment type="similarity">
    <text evidence="2">Belongs to the acyltransferase 3 family.</text>
</comment>
<feature type="transmembrane region" description="Helical" evidence="7">
    <location>
        <begin position="231"/>
        <end position="251"/>
    </location>
</feature>
<keyword evidence="9" id="KW-0012">Acyltransferase</keyword>
<evidence type="ECO:0000256" key="7">
    <source>
        <dbReference type="SAM" id="Phobius"/>
    </source>
</evidence>
<feature type="domain" description="Acyltransferase 3" evidence="8">
    <location>
        <begin position="39"/>
        <end position="339"/>
    </location>
</feature>
<feature type="transmembrane region" description="Helical" evidence="7">
    <location>
        <begin position="70"/>
        <end position="95"/>
    </location>
</feature>
<dbReference type="GO" id="GO:0016413">
    <property type="term" value="F:O-acetyltransferase activity"/>
    <property type="evidence" value="ECO:0007669"/>
    <property type="project" value="TreeGrafter"/>
</dbReference>
<feature type="transmembrane region" description="Helical" evidence="7">
    <location>
        <begin position="46"/>
        <end position="64"/>
    </location>
</feature>
<keyword evidence="5 7" id="KW-1133">Transmembrane helix</keyword>
<feature type="transmembrane region" description="Helical" evidence="7">
    <location>
        <begin position="107"/>
        <end position="124"/>
    </location>
</feature>
<evidence type="ECO:0000259" key="8">
    <source>
        <dbReference type="Pfam" id="PF01757"/>
    </source>
</evidence>
<feature type="transmembrane region" description="Helical" evidence="7">
    <location>
        <begin position="175"/>
        <end position="193"/>
    </location>
</feature>
<proteinExistence type="inferred from homology"/>
<protein>
    <submittedName>
        <fullName evidence="9">Acyltransferase</fullName>
    </submittedName>
</protein>
<dbReference type="EMBL" id="RQHW01000028">
    <property type="protein sequence ID" value="TGN19702.1"/>
    <property type="molecule type" value="Genomic_DNA"/>
</dbReference>
<organism evidence="9 10">
    <name type="scientific">Leptospira idonii</name>
    <dbReference type="NCBI Taxonomy" id="1193500"/>
    <lineage>
        <taxon>Bacteria</taxon>
        <taxon>Pseudomonadati</taxon>
        <taxon>Spirochaetota</taxon>
        <taxon>Spirochaetia</taxon>
        <taxon>Leptospirales</taxon>
        <taxon>Leptospiraceae</taxon>
        <taxon>Leptospira</taxon>
    </lineage>
</organism>
<feature type="transmembrane region" description="Helical" evidence="7">
    <location>
        <begin position="6"/>
        <end position="25"/>
    </location>
</feature>
<dbReference type="InterPro" id="IPR002656">
    <property type="entry name" value="Acyl_transf_3_dom"/>
</dbReference>
<evidence type="ECO:0000256" key="6">
    <source>
        <dbReference type="ARBA" id="ARBA00023136"/>
    </source>
</evidence>
<dbReference type="PANTHER" id="PTHR40074">
    <property type="entry name" value="O-ACETYLTRANSFERASE WECH"/>
    <property type="match status" value="1"/>
</dbReference>
<evidence type="ECO:0000256" key="2">
    <source>
        <dbReference type="ARBA" id="ARBA00007400"/>
    </source>
</evidence>
<sequence length="353" mass="40332">MEWEMLGVVLVGFFSLQAILFRLPFPVPGISKGEIRDSRLDQIRGLAMIGIVLIHIHSYFAFFHPNEPNITHWTLFLSNLSRFSVPVFIFGSSLYLKKKDDYWKSKVFSLFLPYLAASIAGYFIKYDSKTILDFIFKLSVGQVFAPYYFVPLLFQFYIIFYLIPERLLSGINLRILTVVCVTLNFLSNVNLLNPFLPDWYHSISVFNYCAFFAFGLLIKDRKIIPSVSKNSSVYLLILFTFGIGLVVLAALSFSGVEVKNHHLFYPVFGFLILNRILPVSDSYSFNKALSFIGRNSLFIFLLHPFVIHSMHKFDPLSFGGPVLGYMITLILNVGIPCTIASVTTARKERLSNR</sequence>
<accession>A0A4R9M0Y1</accession>
<dbReference type="Pfam" id="PF01757">
    <property type="entry name" value="Acyl_transf_3"/>
    <property type="match status" value="1"/>
</dbReference>
<evidence type="ECO:0000256" key="5">
    <source>
        <dbReference type="ARBA" id="ARBA00022989"/>
    </source>
</evidence>
<comment type="caution">
    <text evidence="9">The sequence shown here is derived from an EMBL/GenBank/DDBJ whole genome shotgun (WGS) entry which is preliminary data.</text>
</comment>
<comment type="subcellular location">
    <subcellularLocation>
        <location evidence="1">Cell membrane</location>
        <topology evidence="1">Multi-pass membrane protein</topology>
    </subcellularLocation>
</comment>
<dbReference type="PANTHER" id="PTHR40074:SF2">
    <property type="entry name" value="O-ACETYLTRANSFERASE WECH"/>
    <property type="match status" value="1"/>
</dbReference>
<dbReference type="Proteomes" id="UP000298058">
    <property type="component" value="Unassembled WGS sequence"/>
</dbReference>
<name>A0A4R9M0Y1_9LEPT</name>
<dbReference type="GO" id="GO:0005886">
    <property type="term" value="C:plasma membrane"/>
    <property type="evidence" value="ECO:0007669"/>
    <property type="project" value="UniProtKB-SubCell"/>
</dbReference>
<reference evidence="9" key="1">
    <citation type="journal article" date="2019" name="PLoS Negl. Trop. Dis.">
        <title>Revisiting the worldwide diversity of Leptospira species in the environment.</title>
        <authorList>
            <person name="Vincent A.T."/>
            <person name="Schiettekatte O."/>
            <person name="Bourhy P."/>
            <person name="Veyrier F.J."/>
            <person name="Picardeau M."/>
        </authorList>
    </citation>
    <scope>NUCLEOTIDE SEQUENCE [LARGE SCALE GENOMIC DNA]</scope>
    <source>
        <strain evidence="9">201300427</strain>
    </source>
</reference>
<evidence type="ECO:0000256" key="3">
    <source>
        <dbReference type="ARBA" id="ARBA00022475"/>
    </source>
</evidence>
<feature type="transmembrane region" description="Helical" evidence="7">
    <location>
        <begin position="322"/>
        <end position="345"/>
    </location>
</feature>
<dbReference type="OrthoDB" id="321153at2"/>
<dbReference type="GO" id="GO:0009246">
    <property type="term" value="P:enterobacterial common antigen biosynthetic process"/>
    <property type="evidence" value="ECO:0007669"/>
    <property type="project" value="TreeGrafter"/>
</dbReference>
<feature type="transmembrane region" description="Helical" evidence="7">
    <location>
        <begin position="291"/>
        <end position="310"/>
    </location>
</feature>
<feature type="transmembrane region" description="Helical" evidence="7">
    <location>
        <begin position="263"/>
        <end position="279"/>
    </location>
</feature>
<evidence type="ECO:0000256" key="1">
    <source>
        <dbReference type="ARBA" id="ARBA00004651"/>
    </source>
</evidence>
<evidence type="ECO:0000313" key="10">
    <source>
        <dbReference type="Proteomes" id="UP000298058"/>
    </source>
</evidence>
<evidence type="ECO:0000256" key="4">
    <source>
        <dbReference type="ARBA" id="ARBA00022692"/>
    </source>
</evidence>
<keyword evidence="9" id="KW-0808">Transferase</keyword>
<dbReference type="AlphaFoldDB" id="A0A4R9M0Y1"/>
<feature type="transmembrane region" description="Helical" evidence="7">
    <location>
        <begin position="199"/>
        <end position="219"/>
    </location>
</feature>
<gene>
    <name evidence="9" type="ORF">EHS15_07955</name>
</gene>